<reference evidence="2" key="1">
    <citation type="submission" date="2014-03" db="EMBL/GenBank/DDBJ databases">
        <authorList>
            <person name="Genoscope - CEA"/>
        </authorList>
    </citation>
    <scope>NUCLEOTIDE SEQUENCE [LARGE SCALE GENOMIC DNA]</scope>
    <source>
        <strain evidence="2">CF27</strain>
    </source>
</reference>
<keyword evidence="4" id="KW-1185">Reference proteome</keyword>
<dbReference type="Proteomes" id="UP000193925">
    <property type="component" value="Chromosome AFERRI"/>
</dbReference>
<evidence type="ECO:0000313" key="3">
    <source>
        <dbReference type="EMBL" id="SMH65754.1"/>
    </source>
</evidence>
<evidence type="ECO:0000256" key="1">
    <source>
        <dbReference type="SAM" id="Phobius"/>
    </source>
</evidence>
<feature type="transmembrane region" description="Helical" evidence="1">
    <location>
        <begin position="233"/>
        <end position="256"/>
    </location>
</feature>
<feature type="transmembrane region" description="Helical" evidence="1">
    <location>
        <begin position="114"/>
        <end position="137"/>
    </location>
</feature>
<feature type="transmembrane region" description="Helical" evidence="1">
    <location>
        <begin position="67"/>
        <end position="83"/>
    </location>
</feature>
<evidence type="ECO:0008006" key="5">
    <source>
        <dbReference type="Google" id="ProtNLM"/>
    </source>
</evidence>
<dbReference type="EMBL" id="LT841305">
    <property type="protein sequence ID" value="SMH65754.1"/>
    <property type="molecule type" value="Genomic_DNA"/>
</dbReference>
<feature type="transmembrane region" description="Helical" evidence="1">
    <location>
        <begin position="192"/>
        <end position="212"/>
    </location>
</feature>
<evidence type="ECO:0000313" key="4">
    <source>
        <dbReference type="Proteomes" id="UP000193925"/>
    </source>
</evidence>
<protein>
    <recommendedName>
        <fullName evidence="5">NADH:quinone oxidoreductase/Mrp antiporter membrane subunit domain-containing protein</fullName>
    </recommendedName>
</protein>
<organism evidence="2">
    <name type="scientific">Acidithiobacillus ferrivorans</name>
    <dbReference type="NCBI Taxonomy" id="160808"/>
    <lineage>
        <taxon>Bacteria</taxon>
        <taxon>Pseudomonadati</taxon>
        <taxon>Pseudomonadota</taxon>
        <taxon>Acidithiobacillia</taxon>
        <taxon>Acidithiobacillales</taxon>
        <taxon>Acidithiobacillaceae</taxon>
        <taxon>Acidithiobacillus</taxon>
    </lineage>
</organism>
<feature type="transmembrane region" description="Helical" evidence="1">
    <location>
        <begin position="33"/>
        <end position="55"/>
    </location>
</feature>
<keyword evidence="1" id="KW-0812">Transmembrane</keyword>
<feature type="transmembrane region" description="Helical" evidence="1">
    <location>
        <begin position="6"/>
        <end position="26"/>
    </location>
</feature>
<reference evidence="2" key="2">
    <citation type="submission" date="2014-07" db="EMBL/GenBank/DDBJ databases">
        <title>Initial genome analysis of the psychrotolerant acidophile Acidithiobacillus ferrivorans CF27: insights into iron and sulfur oxidation pathways and into biofilm formation.</title>
        <authorList>
            <person name="Talla E."/>
            <person name="Hedrich S."/>
            <person name="Mangenot S."/>
            <person name="Ji B."/>
            <person name="Johnson D.B."/>
            <person name="Barbe V."/>
            <person name="Bonnefoy V."/>
        </authorList>
    </citation>
    <scope>NUCLEOTIDE SEQUENCE [LARGE SCALE GENOMIC DNA]</scope>
    <source>
        <strain evidence="2">CF27</strain>
    </source>
</reference>
<evidence type="ECO:0000313" key="2">
    <source>
        <dbReference type="EMBL" id="CDQ09919.1"/>
    </source>
</evidence>
<dbReference type="AlphaFoldDB" id="A0A060UTN1"/>
<proteinExistence type="predicted"/>
<sequence length="257" mass="27822">MDILIWIIAGTLLPWFPLSWIFNKLLASAPGFWAQALAILVFPQLGLLLLIYSGAWQALPVGLDPDLRVVALFTAVFYAFRAASTREVQVWARLMTTSGLALTWLLHGQNLDPLILQSVALAWSIPGALMLVWAGLLKQRMGGAYLGLTGGLATVLPRLSALVTLTALAASATPIFPNFFILLHVVKALPLLWIPGGLLVLLLWGWAVGRFLQDLLFGIYRGELLEDLTVGGTWLGGLVLGLFAVGGIFWGGAWIIN</sequence>
<accession>A0A060UTN1</accession>
<keyword evidence="1" id="KW-0472">Membrane</keyword>
<reference evidence="3 4" key="3">
    <citation type="submission" date="2017-03" db="EMBL/GenBank/DDBJ databases">
        <authorList>
            <person name="Regsiter A."/>
            <person name="William W."/>
        </authorList>
    </citation>
    <scope>NUCLEOTIDE SEQUENCE [LARGE SCALE GENOMIC DNA]</scope>
    <source>
        <strain evidence="3">PRJEB5721</strain>
    </source>
</reference>
<dbReference type="RefSeq" id="WP_035192203.1">
    <property type="nucleotide sequence ID" value="NZ_CCCS020000031.1"/>
</dbReference>
<keyword evidence="1" id="KW-1133">Transmembrane helix</keyword>
<dbReference type="EMBL" id="CCCS020000031">
    <property type="protein sequence ID" value="CDQ09919.1"/>
    <property type="molecule type" value="Genomic_DNA"/>
</dbReference>
<feature type="transmembrane region" description="Helical" evidence="1">
    <location>
        <begin position="144"/>
        <end position="172"/>
    </location>
</feature>
<gene>
    <name evidence="3" type="ORF">AFERRI_20538</name>
    <name evidence="2" type="ORF">AFERRI_370023</name>
</gene>
<feature type="transmembrane region" description="Helical" evidence="1">
    <location>
        <begin position="90"/>
        <end position="108"/>
    </location>
</feature>
<name>A0A060UTN1_9PROT</name>